<protein>
    <submittedName>
        <fullName evidence="2">Uncharacterized protein</fullName>
    </submittedName>
</protein>
<dbReference type="AlphaFoldDB" id="A0A645FHA5"/>
<evidence type="ECO:0000256" key="1">
    <source>
        <dbReference type="SAM" id="MobiDB-lite"/>
    </source>
</evidence>
<comment type="caution">
    <text evidence="2">The sequence shown here is derived from an EMBL/GenBank/DDBJ whole genome shotgun (WGS) entry which is preliminary data.</text>
</comment>
<evidence type="ECO:0000313" key="2">
    <source>
        <dbReference type="EMBL" id="MPN13717.1"/>
    </source>
</evidence>
<accession>A0A645FHA5</accession>
<sequence>MAGACQSLGAGPGRRDSQQAFGSGVAGGHWRVVATVRDHSTRSGTGVGWADARHCTAESAAKPDPQASADRSLADCASQRAGRGSPADHCLQRHDGSPGGEPAGTAAFHRRCRAPDENPADRAQDADRSCLA</sequence>
<feature type="region of interest" description="Disordered" evidence="1">
    <location>
        <begin position="1"/>
        <end position="28"/>
    </location>
</feature>
<gene>
    <name evidence="2" type="ORF">SDC9_161041</name>
</gene>
<proteinExistence type="predicted"/>
<reference evidence="2" key="1">
    <citation type="submission" date="2019-08" db="EMBL/GenBank/DDBJ databases">
        <authorList>
            <person name="Kucharzyk K."/>
            <person name="Murdoch R.W."/>
            <person name="Higgins S."/>
            <person name="Loffler F."/>
        </authorList>
    </citation>
    <scope>NUCLEOTIDE SEQUENCE</scope>
</reference>
<organism evidence="2">
    <name type="scientific">bioreactor metagenome</name>
    <dbReference type="NCBI Taxonomy" id="1076179"/>
    <lineage>
        <taxon>unclassified sequences</taxon>
        <taxon>metagenomes</taxon>
        <taxon>ecological metagenomes</taxon>
    </lineage>
</organism>
<feature type="region of interest" description="Disordered" evidence="1">
    <location>
        <begin position="57"/>
        <end position="132"/>
    </location>
</feature>
<feature type="compositionally biased region" description="Basic and acidic residues" evidence="1">
    <location>
        <begin position="113"/>
        <end position="132"/>
    </location>
</feature>
<dbReference type="EMBL" id="VSSQ01060261">
    <property type="protein sequence ID" value="MPN13717.1"/>
    <property type="molecule type" value="Genomic_DNA"/>
</dbReference>
<name>A0A645FHA5_9ZZZZ</name>